<dbReference type="InterPro" id="IPR013321">
    <property type="entry name" value="Arc_rbn_hlx_hlx"/>
</dbReference>
<evidence type="ECO:0000313" key="5">
    <source>
        <dbReference type="Proteomes" id="UP000075635"/>
    </source>
</evidence>
<dbReference type="Proteomes" id="UP000295781">
    <property type="component" value="Chromosome"/>
</dbReference>
<evidence type="ECO:0000313" key="4">
    <source>
        <dbReference type="Proteomes" id="UP000075420"/>
    </source>
</evidence>
<dbReference type="EMBL" id="JEMB01002931">
    <property type="protein sequence ID" value="KYF77197.1"/>
    <property type="molecule type" value="Genomic_DNA"/>
</dbReference>
<dbReference type="Gene3D" id="1.10.1220.10">
    <property type="entry name" value="Met repressor-like"/>
    <property type="match status" value="1"/>
</dbReference>
<dbReference type="InterPro" id="IPR010985">
    <property type="entry name" value="Ribbon_hlx_hlx"/>
</dbReference>
<reference evidence="4 5" key="1">
    <citation type="submission" date="2014-02" db="EMBL/GenBank/DDBJ databases">
        <title>The small core and large imbalanced accessory genome model reveals a collaborative survival strategy of Sorangium cellulosum strains in nature.</title>
        <authorList>
            <person name="Han K."/>
            <person name="Peng R."/>
            <person name="Blom J."/>
            <person name="Li Y.-Z."/>
        </authorList>
    </citation>
    <scope>NUCLEOTIDE SEQUENCE [LARGE SCALE GENOMIC DNA]</scope>
    <source>
        <strain evidence="3 5">So0011-07</strain>
        <strain evidence="2 4">So0157-25</strain>
    </source>
</reference>
<dbReference type="Proteomes" id="UP000075635">
    <property type="component" value="Unassembled WGS sequence"/>
</dbReference>
<organism evidence="2 4">
    <name type="scientific">Sorangium cellulosum</name>
    <name type="common">Polyangium cellulosum</name>
    <dbReference type="NCBI Taxonomy" id="56"/>
    <lineage>
        <taxon>Bacteria</taxon>
        <taxon>Pseudomonadati</taxon>
        <taxon>Myxococcota</taxon>
        <taxon>Polyangia</taxon>
        <taxon>Polyangiales</taxon>
        <taxon>Polyangiaceae</taxon>
        <taxon>Sorangium</taxon>
    </lineage>
</organism>
<dbReference type="EMBL" id="CP012670">
    <property type="protein sequence ID" value="AUX19781.1"/>
    <property type="molecule type" value="Genomic_DNA"/>
</dbReference>
<gene>
    <name evidence="2" type="ORF">BE08_41745</name>
    <name evidence="3" type="ORF">BE17_07315</name>
    <name evidence="1" type="ORF">SOCEGT47_002330</name>
</gene>
<dbReference type="EMBL" id="JELY01001015">
    <property type="protein sequence ID" value="KYF57216.1"/>
    <property type="molecule type" value="Genomic_DNA"/>
</dbReference>
<dbReference type="GO" id="GO:0006355">
    <property type="term" value="P:regulation of DNA-templated transcription"/>
    <property type="evidence" value="ECO:0007669"/>
    <property type="project" value="InterPro"/>
</dbReference>
<evidence type="ECO:0000313" key="6">
    <source>
        <dbReference type="Proteomes" id="UP000295781"/>
    </source>
</evidence>
<evidence type="ECO:0000313" key="3">
    <source>
        <dbReference type="EMBL" id="KYF77197.1"/>
    </source>
</evidence>
<dbReference type="AlphaFoldDB" id="A0A150PNU1"/>
<dbReference type="RefSeq" id="WP_129344495.1">
    <property type="nucleotide sequence ID" value="NZ_CP012670.1"/>
</dbReference>
<accession>A0A150PNU1</accession>
<evidence type="ECO:0000313" key="1">
    <source>
        <dbReference type="EMBL" id="AUX19781.1"/>
    </source>
</evidence>
<proteinExistence type="predicted"/>
<protein>
    <submittedName>
        <fullName evidence="2">Uncharacterized protein</fullName>
    </submittedName>
</protein>
<evidence type="ECO:0000313" key="2">
    <source>
        <dbReference type="EMBL" id="KYF57216.1"/>
    </source>
</evidence>
<name>A0A150PNU1_SORCE</name>
<sequence>MAVQAVTVNLPEPLYERLARRAQKTQRTVEAELVDAVATSLPDEPDELPVDMAEAIAALHLLDDEDLWRAARQSLAPEKAADLEELHIKRQSEGLSASDIEALATLMKEYTRIMLVRSRSAALLKQRGHDVSWLHQGHEP</sequence>
<dbReference type="OrthoDB" id="159541at2"/>
<dbReference type="Proteomes" id="UP000075420">
    <property type="component" value="Unassembled WGS sequence"/>
</dbReference>
<dbReference type="SUPFAM" id="SSF47598">
    <property type="entry name" value="Ribbon-helix-helix"/>
    <property type="match status" value="1"/>
</dbReference>
<reference evidence="1 6" key="2">
    <citation type="submission" date="2015-09" db="EMBL/GenBank/DDBJ databases">
        <title>Sorangium comparison.</title>
        <authorList>
            <person name="Zaburannyi N."/>
            <person name="Bunk B."/>
            <person name="Overmann J."/>
            <person name="Mueller R."/>
        </authorList>
    </citation>
    <scope>NUCLEOTIDE SEQUENCE [LARGE SCALE GENOMIC DNA]</scope>
    <source>
        <strain evidence="1 6">So ceGT47</strain>
    </source>
</reference>